<name>A0A2S4K0Y0_9SPIO</name>
<evidence type="ECO:0000313" key="2">
    <source>
        <dbReference type="Proteomes" id="UP000237350"/>
    </source>
</evidence>
<proteinExistence type="predicted"/>
<sequence>MLGLVAADAEITELLQTPLAQDVRYTSHFSQSEEFFLKLDRPFQVPSFPIHHDVRLTTPGREYQSALRSLTQDLYRLLPEIFQGLHYAFDPREILRPVFYKLFRLEERLFLYHLRLDISFRPALHRVLEKGTNDQTPLYETDQARLEASILPLASPPAGGDPREIRIDQLISDTWIGETGRGYFVEGIWIDNDLTKFFSRLIIPQGKRLYPYYPLTSRFRTVSHTPLDLRTRELPRTVPLLHRARLFLEPHLEAIQQTLRSESFSEELPLFRELKQLVPEELQAPWQDVSLRVYLNEDDMKEFEVHIPGAPS</sequence>
<gene>
    <name evidence="1" type="ORF">AU468_00680</name>
</gene>
<dbReference type="Proteomes" id="UP000237350">
    <property type="component" value="Unassembled WGS sequence"/>
</dbReference>
<dbReference type="AlphaFoldDB" id="A0A2S4K0Y0"/>
<dbReference type="EMBL" id="LPWH01000002">
    <property type="protein sequence ID" value="POR05424.1"/>
    <property type="molecule type" value="Genomic_DNA"/>
</dbReference>
<evidence type="ECO:0000313" key="1">
    <source>
        <dbReference type="EMBL" id="POR05424.1"/>
    </source>
</evidence>
<organism evidence="1 2">
    <name type="scientific">Alkalispirochaeta sphaeroplastigenens</name>
    <dbReference type="NCBI Taxonomy" id="1187066"/>
    <lineage>
        <taxon>Bacteria</taxon>
        <taxon>Pseudomonadati</taxon>
        <taxon>Spirochaetota</taxon>
        <taxon>Spirochaetia</taxon>
        <taxon>Spirochaetales</taxon>
        <taxon>Spirochaetaceae</taxon>
        <taxon>Alkalispirochaeta</taxon>
    </lineage>
</organism>
<reference evidence="2" key="1">
    <citation type="submission" date="2015-12" db="EMBL/GenBank/DDBJ databases">
        <authorList>
            <person name="Lodha T.D."/>
            <person name="Chintalapati S."/>
            <person name="Chintalapati V.R."/>
            <person name="Sravanthi T."/>
        </authorList>
    </citation>
    <scope>NUCLEOTIDE SEQUENCE [LARGE SCALE GENOMIC DNA]</scope>
    <source>
        <strain evidence="2">JC133</strain>
    </source>
</reference>
<protein>
    <submittedName>
        <fullName evidence="1">Uncharacterized protein</fullName>
    </submittedName>
</protein>
<comment type="caution">
    <text evidence="1">The sequence shown here is derived from an EMBL/GenBank/DDBJ whole genome shotgun (WGS) entry which is preliminary data.</text>
</comment>
<accession>A0A2S4K0Y0</accession>
<keyword evidence="2" id="KW-1185">Reference proteome</keyword>